<dbReference type="eggNOG" id="COG0313">
    <property type="taxonomic scope" value="Bacteria"/>
</dbReference>
<keyword evidence="1" id="KW-0489">Methyltransferase</keyword>
<gene>
    <name evidence="1" type="ORF">TresaDRAFT_1903</name>
</gene>
<dbReference type="InterPro" id="IPR008189">
    <property type="entry name" value="rRNA_ssu_MeTfrase_I"/>
</dbReference>
<sequence>MKIEKALFLVPVPMAGEFSEGENGKVLPERNARIVAGIRNFIVESRKSAVRFLISLDKNFPIDECTFTELSEHTAAGADLSHLLDPIEKEGKPMGVISDAGCPAVGDPGSRAVELAHRKNIRVVPLVGPNSMILALMASGFNGQNFAFNGYLPVKGGERESKLRQLESRAIKEDQTQLFIEAPYRNAKMFEAIIKTCADGTRLCVAAGITGDGEFIKTRTIREWKKCEPPEIDKVPAIFLIYKGTENARGSGKNAQKR</sequence>
<protein>
    <submittedName>
        <fullName evidence="1">Uroporphyrin-III C/tetrapyrrole (Corrin/Porphyrin) methyltransferase</fullName>
    </submittedName>
</protein>
<dbReference type="InterPro" id="IPR014776">
    <property type="entry name" value="4pyrrole_Mease_sub2"/>
</dbReference>
<comment type="caution">
    <text evidence="1">The sequence shown here is derived from an EMBL/GenBank/DDBJ whole genome shotgun (WGS) entry which is preliminary data.</text>
</comment>
<dbReference type="PANTHER" id="PTHR46111">
    <property type="entry name" value="RIBOSOMAL RNA SMALL SUBUNIT METHYLTRANSFERASE I"/>
    <property type="match status" value="1"/>
</dbReference>
<dbReference type="Proteomes" id="UP000003571">
    <property type="component" value="Unassembled WGS sequence"/>
</dbReference>
<dbReference type="Gene3D" id="3.30.950.10">
    <property type="entry name" value="Methyltransferase, Cobalt-precorrin-4 Transmethylase, Domain 2"/>
    <property type="match status" value="1"/>
</dbReference>
<dbReference type="SUPFAM" id="SSF53790">
    <property type="entry name" value="Tetrapyrrole methylase"/>
    <property type="match status" value="1"/>
</dbReference>
<reference evidence="1 2" key="1">
    <citation type="submission" date="2011-09" db="EMBL/GenBank/DDBJ databases">
        <title>The draft genome of Treponema saccharophilum DSM 2985.</title>
        <authorList>
            <consortium name="US DOE Joint Genome Institute (JGI-PGF)"/>
            <person name="Lucas S."/>
            <person name="Copeland A."/>
            <person name="Lapidus A."/>
            <person name="Glavina del Rio T."/>
            <person name="Dalin E."/>
            <person name="Tice H."/>
            <person name="Bruce D."/>
            <person name="Goodwin L."/>
            <person name="Pitluck S."/>
            <person name="Peters L."/>
            <person name="Kyrpides N."/>
            <person name="Mavromatis K."/>
            <person name="Ivanova N."/>
            <person name="Markowitz V."/>
            <person name="Cheng J.-F."/>
            <person name="Hugenholtz P."/>
            <person name="Woyke T."/>
            <person name="Wu D."/>
            <person name="Gronow S."/>
            <person name="Wellnitz S."/>
            <person name="Brambilla E."/>
            <person name="Klenk H.-P."/>
            <person name="Eisen J.A."/>
        </authorList>
    </citation>
    <scope>NUCLEOTIDE SEQUENCE [LARGE SCALE GENOMIC DNA]</scope>
    <source>
        <strain evidence="1 2">DSM 2985</strain>
    </source>
</reference>
<dbReference type="InterPro" id="IPR035996">
    <property type="entry name" value="4pyrrol_Methylase_sf"/>
</dbReference>
<dbReference type="PANTHER" id="PTHR46111:SF2">
    <property type="entry name" value="SAM-DEPENDENT METHYLTRANSFERASE"/>
    <property type="match status" value="1"/>
</dbReference>
<dbReference type="CDD" id="cd11649">
    <property type="entry name" value="RsmI_like"/>
    <property type="match status" value="1"/>
</dbReference>
<organism evidence="1 2">
    <name type="scientific">Treponema saccharophilum DSM 2985</name>
    <dbReference type="NCBI Taxonomy" id="907348"/>
    <lineage>
        <taxon>Bacteria</taxon>
        <taxon>Pseudomonadati</taxon>
        <taxon>Spirochaetota</taxon>
        <taxon>Spirochaetia</taxon>
        <taxon>Spirochaetales</taxon>
        <taxon>Treponemataceae</taxon>
        <taxon>Treponema</taxon>
    </lineage>
</organism>
<dbReference type="STRING" id="907348.TresaDRAFT_1903"/>
<evidence type="ECO:0000313" key="1">
    <source>
        <dbReference type="EMBL" id="EIC02623.1"/>
    </source>
</evidence>
<keyword evidence="1" id="KW-0808">Transferase</keyword>
<accession>H7EIH2</accession>
<dbReference type="EMBL" id="AGRW01000036">
    <property type="protein sequence ID" value="EIC02623.1"/>
    <property type="molecule type" value="Genomic_DNA"/>
</dbReference>
<proteinExistence type="predicted"/>
<evidence type="ECO:0000313" key="2">
    <source>
        <dbReference type="Proteomes" id="UP000003571"/>
    </source>
</evidence>
<dbReference type="AlphaFoldDB" id="H7EIH2"/>
<dbReference type="InterPro" id="IPR014777">
    <property type="entry name" value="4pyrrole_Mease_sub1"/>
</dbReference>
<dbReference type="GO" id="GO:0032259">
    <property type="term" value="P:methylation"/>
    <property type="evidence" value="ECO:0007669"/>
    <property type="project" value="UniProtKB-KW"/>
</dbReference>
<keyword evidence="2" id="KW-1185">Reference proteome</keyword>
<dbReference type="Gene3D" id="3.40.1010.10">
    <property type="entry name" value="Cobalt-precorrin-4 Transmethylase, Domain 1"/>
    <property type="match status" value="1"/>
</dbReference>
<name>H7EIH2_9SPIR</name>
<dbReference type="PATRIC" id="fig|907348.3.peg.616"/>
<dbReference type="GO" id="GO:0008168">
    <property type="term" value="F:methyltransferase activity"/>
    <property type="evidence" value="ECO:0007669"/>
    <property type="project" value="UniProtKB-KW"/>
</dbReference>